<evidence type="ECO:0000313" key="1">
    <source>
        <dbReference type="EMBL" id="BAT01599.1"/>
    </source>
</evidence>
<dbReference type="AlphaFoldDB" id="A0A0P0X649"/>
<protein>
    <submittedName>
        <fullName evidence="1">Os07g0495950 protein</fullName>
    </submittedName>
</protein>
<organism evidence="1 2">
    <name type="scientific">Oryza sativa subsp. japonica</name>
    <name type="common">Rice</name>
    <dbReference type="NCBI Taxonomy" id="39947"/>
    <lineage>
        <taxon>Eukaryota</taxon>
        <taxon>Viridiplantae</taxon>
        <taxon>Streptophyta</taxon>
        <taxon>Embryophyta</taxon>
        <taxon>Tracheophyta</taxon>
        <taxon>Spermatophyta</taxon>
        <taxon>Magnoliopsida</taxon>
        <taxon>Liliopsida</taxon>
        <taxon>Poales</taxon>
        <taxon>Poaceae</taxon>
        <taxon>BOP clade</taxon>
        <taxon>Oryzoideae</taxon>
        <taxon>Oryzeae</taxon>
        <taxon>Oryzinae</taxon>
        <taxon>Oryza</taxon>
        <taxon>Oryza sativa</taxon>
    </lineage>
</organism>
<reference evidence="2" key="1">
    <citation type="journal article" date="2005" name="Nature">
        <title>The map-based sequence of the rice genome.</title>
        <authorList>
            <consortium name="International rice genome sequencing project (IRGSP)"/>
            <person name="Matsumoto T."/>
            <person name="Wu J."/>
            <person name="Kanamori H."/>
            <person name="Katayose Y."/>
            <person name="Fujisawa M."/>
            <person name="Namiki N."/>
            <person name="Mizuno H."/>
            <person name="Yamamoto K."/>
            <person name="Antonio B.A."/>
            <person name="Baba T."/>
            <person name="Sakata K."/>
            <person name="Nagamura Y."/>
            <person name="Aoki H."/>
            <person name="Arikawa K."/>
            <person name="Arita K."/>
            <person name="Bito T."/>
            <person name="Chiden Y."/>
            <person name="Fujitsuka N."/>
            <person name="Fukunaka R."/>
            <person name="Hamada M."/>
            <person name="Harada C."/>
            <person name="Hayashi A."/>
            <person name="Hijishita S."/>
            <person name="Honda M."/>
            <person name="Hosokawa S."/>
            <person name="Ichikawa Y."/>
            <person name="Idonuma A."/>
            <person name="Iijima M."/>
            <person name="Ikeda M."/>
            <person name="Ikeno M."/>
            <person name="Ito K."/>
            <person name="Ito S."/>
            <person name="Ito T."/>
            <person name="Ito Y."/>
            <person name="Ito Y."/>
            <person name="Iwabuchi A."/>
            <person name="Kamiya K."/>
            <person name="Karasawa W."/>
            <person name="Kurita K."/>
            <person name="Katagiri S."/>
            <person name="Kikuta A."/>
            <person name="Kobayashi H."/>
            <person name="Kobayashi N."/>
            <person name="Machita K."/>
            <person name="Maehara T."/>
            <person name="Masukawa M."/>
            <person name="Mizubayashi T."/>
            <person name="Mukai Y."/>
            <person name="Nagasaki H."/>
            <person name="Nagata Y."/>
            <person name="Naito S."/>
            <person name="Nakashima M."/>
            <person name="Nakama Y."/>
            <person name="Nakamichi Y."/>
            <person name="Nakamura M."/>
            <person name="Meguro A."/>
            <person name="Negishi M."/>
            <person name="Ohta I."/>
            <person name="Ohta T."/>
            <person name="Okamoto M."/>
            <person name="Ono N."/>
            <person name="Saji S."/>
            <person name="Sakaguchi M."/>
            <person name="Sakai K."/>
            <person name="Shibata M."/>
            <person name="Shimokawa T."/>
            <person name="Song J."/>
            <person name="Takazaki Y."/>
            <person name="Terasawa K."/>
            <person name="Tsugane M."/>
            <person name="Tsuji K."/>
            <person name="Ueda S."/>
            <person name="Waki K."/>
            <person name="Yamagata H."/>
            <person name="Yamamoto M."/>
            <person name="Yamamoto S."/>
            <person name="Yamane H."/>
            <person name="Yoshiki S."/>
            <person name="Yoshihara R."/>
            <person name="Yukawa K."/>
            <person name="Zhong H."/>
            <person name="Yano M."/>
            <person name="Yuan Q."/>
            <person name="Ouyang S."/>
            <person name="Liu J."/>
            <person name="Jones K.M."/>
            <person name="Gansberger K."/>
            <person name="Moffat K."/>
            <person name="Hill J."/>
            <person name="Bera J."/>
            <person name="Fadrosh D."/>
            <person name="Jin S."/>
            <person name="Johri S."/>
            <person name="Kim M."/>
            <person name="Overton L."/>
            <person name="Reardon M."/>
            <person name="Tsitrin T."/>
            <person name="Vuong H."/>
            <person name="Weaver B."/>
            <person name="Ciecko A."/>
            <person name="Tallon L."/>
            <person name="Jackson J."/>
            <person name="Pai G."/>
            <person name="Aken S.V."/>
            <person name="Utterback T."/>
            <person name="Reidmuller S."/>
            <person name="Feldblyum T."/>
            <person name="Hsiao J."/>
            <person name="Zismann V."/>
            <person name="Iobst S."/>
            <person name="de Vazeille A.R."/>
            <person name="Buell C.R."/>
            <person name="Ying K."/>
            <person name="Li Y."/>
            <person name="Lu T."/>
            <person name="Huang Y."/>
            <person name="Zhao Q."/>
            <person name="Feng Q."/>
            <person name="Zhang L."/>
            <person name="Zhu J."/>
            <person name="Weng Q."/>
            <person name="Mu J."/>
            <person name="Lu Y."/>
            <person name="Fan D."/>
            <person name="Liu Y."/>
            <person name="Guan J."/>
            <person name="Zhang Y."/>
            <person name="Yu S."/>
            <person name="Liu X."/>
            <person name="Zhang Y."/>
            <person name="Hong G."/>
            <person name="Han B."/>
            <person name="Choisne N."/>
            <person name="Demange N."/>
            <person name="Orjeda G."/>
            <person name="Samain S."/>
            <person name="Cattolico L."/>
            <person name="Pelletier E."/>
            <person name="Couloux A."/>
            <person name="Segurens B."/>
            <person name="Wincker P."/>
            <person name="D'Hont A."/>
            <person name="Scarpelli C."/>
            <person name="Weissenbach J."/>
            <person name="Salanoubat M."/>
            <person name="Quetier F."/>
            <person name="Yu Y."/>
            <person name="Kim H.R."/>
            <person name="Rambo T."/>
            <person name="Currie J."/>
            <person name="Collura K."/>
            <person name="Luo M."/>
            <person name="Yang T."/>
            <person name="Ammiraju J.S.S."/>
            <person name="Engler F."/>
            <person name="Soderlund C."/>
            <person name="Wing R.A."/>
            <person name="Palmer L.E."/>
            <person name="de la Bastide M."/>
            <person name="Spiegel L."/>
            <person name="Nascimento L."/>
            <person name="Zutavern T."/>
            <person name="O'Shaughnessy A."/>
            <person name="Dike S."/>
            <person name="Dedhia N."/>
            <person name="Preston R."/>
            <person name="Balija V."/>
            <person name="McCombie W.R."/>
            <person name="Chow T."/>
            <person name="Chen H."/>
            <person name="Chung M."/>
            <person name="Chen C."/>
            <person name="Shaw J."/>
            <person name="Wu H."/>
            <person name="Hsiao K."/>
            <person name="Chao Y."/>
            <person name="Chu M."/>
            <person name="Cheng C."/>
            <person name="Hour A."/>
            <person name="Lee P."/>
            <person name="Lin S."/>
            <person name="Lin Y."/>
            <person name="Liou J."/>
            <person name="Liu S."/>
            <person name="Hsing Y."/>
            <person name="Raghuvanshi S."/>
            <person name="Mohanty A."/>
            <person name="Bharti A.K."/>
            <person name="Gaur A."/>
            <person name="Gupta V."/>
            <person name="Kumar D."/>
            <person name="Ravi V."/>
            <person name="Vij S."/>
            <person name="Kapur A."/>
            <person name="Khurana P."/>
            <person name="Khurana P."/>
            <person name="Khurana J.P."/>
            <person name="Tyagi A.K."/>
            <person name="Gaikwad K."/>
            <person name="Singh A."/>
            <person name="Dalal V."/>
            <person name="Srivastava S."/>
            <person name="Dixit A."/>
            <person name="Pal A.K."/>
            <person name="Ghazi I.A."/>
            <person name="Yadav M."/>
            <person name="Pandit A."/>
            <person name="Bhargava A."/>
            <person name="Sureshbabu K."/>
            <person name="Batra K."/>
            <person name="Sharma T.R."/>
            <person name="Mohapatra T."/>
            <person name="Singh N.K."/>
            <person name="Messing J."/>
            <person name="Nelson A.B."/>
            <person name="Fuks G."/>
            <person name="Kavchok S."/>
            <person name="Keizer G."/>
            <person name="Linton E."/>
            <person name="Llaca V."/>
            <person name="Song R."/>
            <person name="Tanyolac B."/>
            <person name="Young S."/>
            <person name="Ho-Il K."/>
            <person name="Hahn J.H."/>
            <person name="Sangsakoo G."/>
            <person name="Vanavichit A."/>
            <person name="de Mattos Luiz.A.T."/>
            <person name="Zimmer P.D."/>
            <person name="Malone G."/>
            <person name="Dellagostin O."/>
            <person name="de Oliveira A.C."/>
            <person name="Bevan M."/>
            <person name="Bancroft I."/>
            <person name="Minx P."/>
            <person name="Cordum H."/>
            <person name="Wilson R."/>
            <person name="Cheng Z."/>
            <person name="Jin W."/>
            <person name="Jiang J."/>
            <person name="Leong S.A."/>
            <person name="Iwama H."/>
            <person name="Gojobori T."/>
            <person name="Itoh T."/>
            <person name="Niimura Y."/>
            <person name="Fujii Y."/>
            <person name="Habara T."/>
            <person name="Sakai H."/>
            <person name="Sato Y."/>
            <person name="Wilson G."/>
            <person name="Kumar K."/>
            <person name="McCouch S."/>
            <person name="Juretic N."/>
            <person name="Hoen D."/>
            <person name="Wright S."/>
            <person name="Bruskiewich R."/>
            <person name="Bureau T."/>
            <person name="Miyao A."/>
            <person name="Hirochika H."/>
            <person name="Nishikawa T."/>
            <person name="Kadowaki K."/>
            <person name="Sugiura M."/>
            <person name="Burr B."/>
            <person name="Sasaki T."/>
        </authorList>
    </citation>
    <scope>NUCLEOTIDE SEQUENCE [LARGE SCALE GENOMIC DNA]</scope>
    <source>
        <strain evidence="2">cv. Nipponbare</strain>
    </source>
</reference>
<dbReference type="InParanoid" id="A0A0P0X649"/>
<proteinExistence type="predicted"/>
<sequence length="147" mass="15217">MPFVLLADGDLDGDDDPRCRSSPEDRKLPYDIIVRSEIADGGDGSGRLDSSYFVDTMSNLNSNILLGYLKNRATTATGIARLHRRLQPRCHVDPSAPGEAIGTAAAVSLAPVVVAGAVSLAPVVVTGAAPNAAEISIGELGFADNGE</sequence>
<dbReference type="PaxDb" id="39947-A0A0P0X649"/>
<accession>A0A0P0X649</accession>
<keyword evidence="2" id="KW-1185">Reference proteome</keyword>
<reference evidence="1 2" key="2">
    <citation type="journal article" date="2013" name="Plant Cell Physiol.">
        <title>Rice Annotation Project Database (RAP-DB): an integrative and interactive database for rice genomics.</title>
        <authorList>
            <person name="Sakai H."/>
            <person name="Lee S.S."/>
            <person name="Tanaka T."/>
            <person name="Numa H."/>
            <person name="Kim J."/>
            <person name="Kawahara Y."/>
            <person name="Wakimoto H."/>
            <person name="Yang C.C."/>
            <person name="Iwamoto M."/>
            <person name="Abe T."/>
            <person name="Yamada Y."/>
            <person name="Muto A."/>
            <person name="Inokuchi H."/>
            <person name="Ikemura T."/>
            <person name="Matsumoto T."/>
            <person name="Sasaki T."/>
            <person name="Itoh T."/>
        </authorList>
    </citation>
    <scope>NUCLEOTIDE SEQUENCE [LARGE SCALE GENOMIC DNA]</scope>
    <source>
        <strain evidence="2">cv. Nipponbare</strain>
    </source>
</reference>
<name>A0A0P0X649_ORYSJ</name>
<reference evidence="1 2" key="3">
    <citation type="journal article" date="2013" name="Rice">
        <title>Improvement of the Oryza sativa Nipponbare reference genome using next generation sequence and optical map data.</title>
        <authorList>
            <person name="Kawahara Y."/>
            <person name="de la Bastide M."/>
            <person name="Hamilton J.P."/>
            <person name="Kanamori H."/>
            <person name="McCombie W.R."/>
            <person name="Ouyang S."/>
            <person name="Schwartz D.C."/>
            <person name="Tanaka T."/>
            <person name="Wu J."/>
            <person name="Zhou S."/>
            <person name="Childs K.L."/>
            <person name="Davidson R.M."/>
            <person name="Lin H."/>
            <person name="Quesada-Ocampo L."/>
            <person name="Vaillancourt B."/>
            <person name="Sakai H."/>
            <person name="Lee S.S."/>
            <person name="Kim J."/>
            <person name="Numa H."/>
            <person name="Itoh T."/>
            <person name="Buell C.R."/>
            <person name="Matsumoto T."/>
        </authorList>
    </citation>
    <scope>NUCLEOTIDE SEQUENCE [LARGE SCALE GENOMIC DNA]</scope>
    <source>
        <strain evidence="2">cv. Nipponbare</strain>
    </source>
</reference>
<gene>
    <name evidence="1" type="ordered locus">Os07g0495950</name>
    <name evidence="1" type="ORF">OSNPB_070495950</name>
</gene>
<evidence type="ECO:0000313" key="2">
    <source>
        <dbReference type="Proteomes" id="UP000059680"/>
    </source>
</evidence>
<dbReference type="Proteomes" id="UP000059680">
    <property type="component" value="Chromosome 7"/>
</dbReference>
<dbReference type="EMBL" id="AP014963">
    <property type="protein sequence ID" value="BAT01599.1"/>
    <property type="molecule type" value="Genomic_DNA"/>
</dbReference>